<keyword evidence="3" id="KW-0145">Chemotaxis</keyword>
<keyword evidence="7" id="KW-0677">Repeat</keyword>
<evidence type="ECO:0000256" key="5">
    <source>
        <dbReference type="ARBA" id="ARBA00022692"/>
    </source>
</evidence>
<feature type="transmembrane region" description="Helical" evidence="18">
    <location>
        <begin position="833"/>
        <end position="855"/>
    </location>
</feature>
<keyword evidence="5 18" id="KW-0812">Transmembrane</keyword>
<dbReference type="GO" id="GO:0007399">
    <property type="term" value="P:nervous system development"/>
    <property type="evidence" value="ECO:0007669"/>
    <property type="project" value="UniProtKB-KW"/>
</dbReference>
<dbReference type="Pfam" id="PF07679">
    <property type="entry name" value="I-set"/>
    <property type="match status" value="2"/>
</dbReference>
<keyword evidence="4" id="KW-0597">Phosphoprotein</keyword>
<dbReference type="AlphaFoldDB" id="A0A9P0DDH1"/>
<dbReference type="Proteomes" id="UP001152799">
    <property type="component" value="Chromosome 3"/>
</dbReference>
<keyword evidence="11 18" id="KW-0472">Membrane</keyword>
<dbReference type="GO" id="GO:0006935">
    <property type="term" value="P:chemotaxis"/>
    <property type="evidence" value="ECO:0007669"/>
    <property type="project" value="UniProtKB-KW"/>
</dbReference>
<evidence type="ECO:0000256" key="10">
    <source>
        <dbReference type="ARBA" id="ARBA00022989"/>
    </source>
</evidence>
<keyword evidence="9" id="KW-0524">Neurogenesis</keyword>
<evidence type="ECO:0000256" key="3">
    <source>
        <dbReference type="ARBA" id="ARBA00022500"/>
    </source>
</evidence>
<dbReference type="GO" id="GO:0098609">
    <property type="term" value="P:cell-cell adhesion"/>
    <property type="evidence" value="ECO:0007669"/>
    <property type="project" value="TreeGrafter"/>
</dbReference>
<dbReference type="GO" id="GO:0009653">
    <property type="term" value="P:anatomical structure morphogenesis"/>
    <property type="evidence" value="ECO:0007669"/>
    <property type="project" value="UniProtKB-ARBA"/>
</dbReference>
<dbReference type="InterPro" id="IPR003598">
    <property type="entry name" value="Ig_sub2"/>
</dbReference>
<feature type="region of interest" description="Disordered" evidence="17">
    <location>
        <begin position="1017"/>
        <end position="1042"/>
    </location>
</feature>
<feature type="domain" description="Ig-like" evidence="19">
    <location>
        <begin position="214"/>
        <end position="298"/>
    </location>
</feature>
<evidence type="ECO:0000256" key="16">
    <source>
        <dbReference type="ARBA" id="ARBA00061206"/>
    </source>
</evidence>
<dbReference type="Pfam" id="PF00041">
    <property type="entry name" value="fn3"/>
    <property type="match status" value="2"/>
</dbReference>
<feature type="domain" description="Fibronectin type-III" evidence="20">
    <location>
        <begin position="725"/>
        <end position="816"/>
    </location>
</feature>
<evidence type="ECO:0000256" key="15">
    <source>
        <dbReference type="ARBA" id="ARBA00023319"/>
    </source>
</evidence>
<dbReference type="InterPro" id="IPR003961">
    <property type="entry name" value="FN3_dom"/>
</dbReference>
<keyword evidence="8" id="KW-0221">Differentiation</keyword>
<dbReference type="InterPro" id="IPR007110">
    <property type="entry name" value="Ig-like_dom"/>
</dbReference>
<dbReference type="SMART" id="SM00408">
    <property type="entry name" value="IGc2"/>
    <property type="match status" value="5"/>
</dbReference>
<dbReference type="FunFam" id="2.60.40.10:FF:001167">
    <property type="entry name" value="Roundabout 2, isoform B"/>
    <property type="match status" value="1"/>
</dbReference>
<comment type="subcellular location">
    <subcellularLocation>
        <location evidence="1">Membrane</location>
        <topology evidence="1">Single-pass type I membrane protein</topology>
    </subcellularLocation>
</comment>
<evidence type="ECO:0000256" key="6">
    <source>
        <dbReference type="ARBA" id="ARBA00022729"/>
    </source>
</evidence>
<evidence type="ECO:0000256" key="8">
    <source>
        <dbReference type="ARBA" id="ARBA00022782"/>
    </source>
</evidence>
<keyword evidence="22" id="KW-1185">Reference proteome</keyword>
<keyword evidence="14" id="KW-0325">Glycoprotein</keyword>
<feature type="domain" description="Ig-like" evidence="19">
    <location>
        <begin position="20"/>
        <end position="115"/>
    </location>
</feature>
<evidence type="ECO:0000256" key="13">
    <source>
        <dbReference type="ARBA" id="ARBA00023170"/>
    </source>
</evidence>
<evidence type="ECO:0000256" key="1">
    <source>
        <dbReference type="ARBA" id="ARBA00004479"/>
    </source>
</evidence>
<evidence type="ECO:0000256" key="14">
    <source>
        <dbReference type="ARBA" id="ARBA00023180"/>
    </source>
</evidence>
<accession>A0A9P0DDH1</accession>
<dbReference type="GO" id="GO:0016020">
    <property type="term" value="C:membrane"/>
    <property type="evidence" value="ECO:0007669"/>
    <property type="project" value="UniProtKB-SubCell"/>
</dbReference>
<dbReference type="PROSITE" id="PS50835">
    <property type="entry name" value="IG_LIKE"/>
    <property type="match status" value="5"/>
</dbReference>
<dbReference type="Pfam" id="PF13927">
    <property type="entry name" value="Ig_3"/>
    <property type="match status" value="3"/>
</dbReference>
<proteinExistence type="inferred from homology"/>
<reference evidence="21" key="1">
    <citation type="submission" date="2022-01" db="EMBL/GenBank/DDBJ databases">
        <authorList>
            <person name="King R."/>
        </authorList>
    </citation>
    <scope>NUCLEOTIDE SEQUENCE</scope>
</reference>
<dbReference type="FunFam" id="2.60.40.10:FF:000008">
    <property type="entry name" value="roundabout homolog 2 isoform X2"/>
    <property type="match status" value="2"/>
</dbReference>
<keyword evidence="6" id="KW-0732">Signal</keyword>
<evidence type="ECO:0000256" key="11">
    <source>
        <dbReference type="ARBA" id="ARBA00023136"/>
    </source>
</evidence>
<dbReference type="InterPro" id="IPR003599">
    <property type="entry name" value="Ig_sub"/>
</dbReference>
<dbReference type="PANTHER" id="PTHR44170:SF60">
    <property type="entry name" value="ROUNDABOUT HOMOLOG 1"/>
    <property type="match status" value="1"/>
</dbReference>
<dbReference type="SUPFAM" id="SSF48726">
    <property type="entry name" value="Immunoglobulin"/>
    <property type="match status" value="5"/>
</dbReference>
<evidence type="ECO:0000256" key="2">
    <source>
        <dbReference type="ARBA" id="ARBA00022473"/>
    </source>
</evidence>
<evidence type="ECO:0000256" key="17">
    <source>
        <dbReference type="SAM" id="MobiDB-lite"/>
    </source>
</evidence>
<dbReference type="CDD" id="cd00063">
    <property type="entry name" value="FN3"/>
    <property type="match status" value="3"/>
</dbReference>
<dbReference type="InterPro" id="IPR013783">
    <property type="entry name" value="Ig-like_fold"/>
</dbReference>
<gene>
    <name evidence="21" type="ORF">CEUTPL_LOCUS7426</name>
</gene>
<evidence type="ECO:0000259" key="19">
    <source>
        <dbReference type="PROSITE" id="PS50835"/>
    </source>
</evidence>
<name>A0A9P0DDH1_9CUCU</name>
<feature type="compositionally biased region" description="Pro residues" evidence="17">
    <location>
        <begin position="939"/>
        <end position="954"/>
    </location>
</feature>
<dbReference type="PANTHER" id="PTHR44170">
    <property type="entry name" value="PROTEIN SIDEKICK"/>
    <property type="match status" value="1"/>
</dbReference>
<dbReference type="OrthoDB" id="428111at2759"/>
<feature type="domain" description="Ig-like" evidence="19">
    <location>
        <begin position="121"/>
        <end position="209"/>
    </location>
</feature>
<dbReference type="Gene3D" id="2.60.40.10">
    <property type="entry name" value="Immunoglobulins"/>
    <property type="match status" value="8"/>
</dbReference>
<feature type="domain" description="Fibronectin type-III" evidence="20">
    <location>
        <begin position="626"/>
        <end position="720"/>
    </location>
</feature>
<dbReference type="SMART" id="SM00060">
    <property type="entry name" value="FN3"/>
    <property type="match status" value="3"/>
</dbReference>
<dbReference type="GO" id="GO:0030154">
    <property type="term" value="P:cell differentiation"/>
    <property type="evidence" value="ECO:0007669"/>
    <property type="project" value="UniProtKB-KW"/>
</dbReference>
<dbReference type="SUPFAM" id="SSF49265">
    <property type="entry name" value="Fibronectin type III"/>
    <property type="match status" value="2"/>
</dbReference>
<organism evidence="21 22">
    <name type="scientific">Ceutorhynchus assimilis</name>
    <name type="common">cabbage seed weevil</name>
    <dbReference type="NCBI Taxonomy" id="467358"/>
    <lineage>
        <taxon>Eukaryota</taxon>
        <taxon>Metazoa</taxon>
        <taxon>Ecdysozoa</taxon>
        <taxon>Arthropoda</taxon>
        <taxon>Hexapoda</taxon>
        <taxon>Insecta</taxon>
        <taxon>Pterygota</taxon>
        <taxon>Neoptera</taxon>
        <taxon>Endopterygota</taxon>
        <taxon>Coleoptera</taxon>
        <taxon>Polyphaga</taxon>
        <taxon>Cucujiformia</taxon>
        <taxon>Curculionidae</taxon>
        <taxon>Ceutorhynchinae</taxon>
        <taxon>Ceutorhynchus</taxon>
    </lineage>
</organism>
<sequence length="1116" mass="121219">MMLSGISFGAQTSFGHYRSPRITEHPSDIIVAKNEPVTLNCKAEGKPDPDIEWYKDGELVKTSPTDNKSHRVLLPTGSLFFLRTMNSKKEQDAGVYWCVAKNLAGTATSRNATLQVAVLRDEFKAVPTDTKVAAGETALLQCGAPRGYPEPTLIWKKDGIEMDIDGRRIRVMDGGNLMIADVRQHDEGKYQCVAHNLVGSRETPEATLRVYVKPFFNKEPQDIEALAGQRVIFKCLADGDPPPNVIWRRDDGKMPLGRVSVLEDKALQIENVQTGDEGLYICNADNIVGMISAKASLVVNSPPVFVERPKDQKASLNGVVEFHCSATGNPKPSVFWSKEGSQILMFSDNSNGHMHVNAHGTLRIQGVQREDAGWLVCNALSVAGSSSVRAFLQVTSVADLPPPIIQIGPANQTLPLQSDVMLHCKASNPEGDPPVIRWLRDGKQLSQDNLPKRYTLKQNGTLFIDDLKLDDSALYTCSAVSESGESAWSASLNVVEGSAIPLHRSPEPSTFPAAPSAPTVLNATESSISLSWEGGESDSTLVGYTVEYWSPDLQTGWVIAAHRVQTPFMIVKELKPDSSYVFIVRAENAHGLSPASKVSATARTLANSRTLPNSELDTARAALSTKLIELQDARSQSSSSVRLYWLLTSVDYVEGFYIRFRELSGGSHNYNILTVLNIETTFYTVTNLKKFTKYEFFISPFYKSVEGQPSNSRIAQTMEDIPSAPPDTILAGILNNTAGWVRWSPPPPQHCNGVITGYKIQIKGEFTQTISMNATTTSILISNLTSGTAYTARVAATTSAGQGPYSTPMPLLTSRAQSPRTLGPLVPLVRQTWFVVLLAVIVLLLLVGAGGLLYLRGKRSITKELGHLDVPVVNASHLSAKESLWIDRGWKATDCDKDSSIPLAQPTDYAEVDTKNLSTFYNCKKNLDSPTPYATTMLLPPPSWSEIIPPPPDHPPPDCPRDGPCPAASRSGGSSTCSSTGGYACYAVHVPNQCNKVMPFPRTRSCHSCSVASGSSNGHHSNGHHSNNGQHSKGGHGSAGPAHSNNCDIKVWFNQHVANNWDDKGEDGDCETDRHSCSSSHDTTCSCSESSCLYAEAINTSQVAPYASCYAKRQPK</sequence>
<protein>
    <recommendedName>
        <fullName evidence="23">Roundabout 2</fullName>
    </recommendedName>
</protein>
<evidence type="ECO:0000256" key="18">
    <source>
        <dbReference type="SAM" id="Phobius"/>
    </source>
</evidence>
<dbReference type="InterPro" id="IPR036116">
    <property type="entry name" value="FN3_sf"/>
</dbReference>
<evidence type="ECO:0000256" key="7">
    <source>
        <dbReference type="ARBA" id="ARBA00022737"/>
    </source>
</evidence>
<evidence type="ECO:0000256" key="4">
    <source>
        <dbReference type="ARBA" id="ARBA00022553"/>
    </source>
</evidence>
<keyword evidence="15" id="KW-0393">Immunoglobulin domain</keyword>
<dbReference type="FunFam" id="2.60.40.10:FF:000028">
    <property type="entry name" value="Neuronal cell adhesion molecule"/>
    <property type="match status" value="1"/>
</dbReference>
<evidence type="ECO:0000256" key="12">
    <source>
        <dbReference type="ARBA" id="ARBA00023157"/>
    </source>
</evidence>
<dbReference type="FunFam" id="2.60.40.10:FF:000043">
    <property type="entry name" value="roundabout homolog 2 isoform X2"/>
    <property type="match status" value="1"/>
</dbReference>
<keyword evidence="10 18" id="KW-1133">Transmembrane helix</keyword>
<feature type="region of interest" description="Disordered" evidence="17">
    <location>
        <begin position="938"/>
        <end position="971"/>
    </location>
</feature>
<evidence type="ECO:0000313" key="21">
    <source>
        <dbReference type="EMBL" id="CAH1128695.1"/>
    </source>
</evidence>
<dbReference type="SMART" id="SM00409">
    <property type="entry name" value="IG"/>
    <property type="match status" value="5"/>
</dbReference>
<feature type="domain" description="Fibronectin type-III" evidence="20">
    <location>
        <begin position="514"/>
        <end position="607"/>
    </location>
</feature>
<evidence type="ECO:0000313" key="22">
    <source>
        <dbReference type="Proteomes" id="UP001152799"/>
    </source>
</evidence>
<feature type="compositionally biased region" description="Low complexity" evidence="17">
    <location>
        <begin position="962"/>
        <end position="971"/>
    </location>
</feature>
<dbReference type="PROSITE" id="PS50853">
    <property type="entry name" value="FN3"/>
    <property type="match status" value="3"/>
</dbReference>
<dbReference type="InterPro" id="IPR036179">
    <property type="entry name" value="Ig-like_dom_sf"/>
</dbReference>
<comment type="similarity">
    <text evidence="16">Belongs to the immunoglobulin superfamily. ROBO family.</text>
</comment>
<evidence type="ECO:0000259" key="20">
    <source>
        <dbReference type="PROSITE" id="PS50853"/>
    </source>
</evidence>
<dbReference type="InterPro" id="IPR013098">
    <property type="entry name" value="Ig_I-set"/>
</dbReference>
<dbReference type="FunFam" id="2.60.40.10:FF:000189">
    <property type="entry name" value="Neogenin isoform 3"/>
    <property type="match status" value="1"/>
</dbReference>
<evidence type="ECO:0000256" key="9">
    <source>
        <dbReference type="ARBA" id="ARBA00022902"/>
    </source>
</evidence>
<evidence type="ECO:0008006" key="23">
    <source>
        <dbReference type="Google" id="ProtNLM"/>
    </source>
</evidence>
<keyword evidence="12" id="KW-1015">Disulfide bond</keyword>
<dbReference type="FunFam" id="2.60.40.10:FF:000026">
    <property type="entry name" value="roundabout homolog 2 isoform X1"/>
    <property type="match status" value="1"/>
</dbReference>
<keyword evidence="13" id="KW-0675">Receptor</keyword>
<feature type="compositionally biased region" description="Low complexity" evidence="17">
    <location>
        <begin position="1017"/>
        <end position="1031"/>
    </location>
</feature>
<dbReference type="EMBL" id="OU892279">
    <property type="protein sequence ID" value="CAH1128695.1"/>
    <property type="molecule type" value="Genomic_DNA"/>
</dbReference>
<feature type="domain" description="Ig-like" evidence="19">
    <location>
        <begin position="303"/>
        <end position="395"/>
    </location>
</feature>
<feature type="domain" description="Ig-like" evidence="19">
    <location>
        <begin position="402"/>
        <end position="493"/>
    </location>
</feature>
<keyword evidence="2" id="KW-0217">Developmental protein</keyword>